<dbReference type="InterPro" id="IPR036291">
    <property type="entry name" value="NAD(P)-bd_dom_sf"/>
</dbReference>
<dbReference type="GO" id="GO:0004074">
    <property type="term" value="F:biliverdin reductase [NAD(P)H] activity"/>
    <property type="evidence" value="ECO:0007669"/>
    <property type="project" value="TreeGrafter"/>
</dbReference>
<dbReference type="AlphaFoldDB" id="A0A917DM81"/>
<reference evidence="2" key="1">
    <citation type="journal article" date="2014" name="Int. J. Syst. Evol. Microbiol.">
        <title>Complete genome sequence of Corynebacterium casei LMG S-19264T (=DSM 44701T), isolated from a smear-ripened cheese.</title>
        <authorList>
            <consortium name="US DOE Joint Genome Institute (JGI-PGF)"/>
            <person name="Walter F."/>
            <person name="Albersmeier A."/>
            <person name="Kalinowski J."/>
            <person name="Ruckert C."/>
        </authorList>
    </citation>
    <scope>NUCLEOTIDE SEQUENCE</scope>
    <source>
        <strain evidence="2">CGMCC 1.15958</strain>
    </source>
</reference>
<sequence length="288" mass="32842">MKKILIIGSTGLLGKPVTKALITAGFELTLLVRSTDLATELFPTTKIIKGDINNRADIETAMQGQDAVFLNLSVKQTEKPNEFHPEGEGLDSILTVAQKLKIKRIAYLSSLVHLYQGMNDFDWWVFRIKQEAVQKIKNSGIVYTIFYPSIFMESIIHQSKQGSMIALGGKSEYAMYYVAAEDYARQVAKSFEVLKENENRDFVIQGLEAFTQDKAAETFIQHYKKEKLRTMWAPMFVMKIMGKFSQKFDYGYHIVEALNKYPEKFEAQSTWDLLGKPSITLKDFAESL</sequence>
<evidence type="ECO:0000313" key="3">
    <source>
        <dbReference type="Proteomes" id="UP000609064"/>
    </source>
</evidence>
<protein>
    <recommendedName>
        <fullName evidence="1">NAD(P)-binding domain-containing protein</fullName>
    </recommendedName>
</protein>
<dbReference type="EMBL" id="BMKK01000003">
    <property type="protein sequence ID" value="GGD51945.1"/>
    <property type="molecule type" value="Genomic_DNA"/>
</dbReference>
<dbReference type="GO" id="GO:0042602">
    <property type="term" value="F:riboflavin reductase (NADPH) activity"/>
    <property type="evidence" value="ECO:0007669"/>
    <property type="project" value="TreeGrafter"/>
</dbReference>
<dbReference type="RefSeq" id="WP_188765465.1">
    <property type="nucleotide sequence ID" value="NZ_BMKK01000003.1"/>
</dbReference>
<dbReference type="PANTHER" id="PTHR43355:SF2">
    <property type="entry name" value="FLAVIN REDUCTASE (NADPH)"/>
    <property type="match status" value="1"/>
</dbReference>
<dbReference type="Gene3D" id="3.40.50.720">
    <property type="entry name" value="NAD(P)-binding Rossmann-like Domain"/>
    <property type="match status" value="1"/>
</dbReference>
<feature type="domain" description="NAD(P)-binding" evidence="1">
    <location>
        <begin position="8"/>
        <end position="189"/>
    </location>
</feature>
<dbReference type="SUPFAM" id="SSF51735">
    <property type="entry name" value="NAD(P)-binding Rossmann-fold domains"/>
    <property type="match status" value="1"/>
</dbReference>
<organism evidence="2 3">
    <name type="scientific">Emticicia aquatilis</name>
    <dbReference type="NCBI Taxonomy" id="1537369"/>
    <lineage>
        <taxon>Bacteria</taxon>
        <taxon>Pseudomonadati</taxon>
        <taxon>Bacteroidota</taxon>
        <taxon>Cytophagia</taxon>
        <taxon>Cytophagales</taxon>
        <taxon>Leadbetterellaceae</taxon>
        <taxon>Emticicia</taxon>
    </lineage>
</organism>
<dbReference type="InterPro" id="IPR016040">
    <property type="entry name" value="NAD(P)-bd_dom"/>
</dbReference>
<evidence type="ECO:0000259" key="1">
    <source>
        <dbReference type="Pfam" id="PF13460"/>
    </source>
</evidence>
<accession>A0A917DM81</accession>
<keyword evidence="3" id="KW-1185">Reference proteome</keyword>
<evidence type="ECO:0000313" key="2">
    <source>
        <dbReference type="EMBL" id="GGD51945.1"/>
    </source>
</evidence>
<dbReference type="Pfam" id="PF13460">
    <property type="entry name" value="NAD_binding_10"/>
    <property type="match status" value="1"/>
</dbReference>
<dbReference type="PANTHER" id="PTHR43355">
    <property type="entry name" value="FLAVIN REDUCTASE (NADPH)"/>
    <property type="match status" value="1"/>
</dbReference>
<reference evidence="2" key="2">
    <citation type="submission" date="2020-09" db="EMBL/GenBank/DDBJ databases">
        <authorList>
            <person name="Sun Q."/>
            <person name="Zhou Y."/>
        </authorList>
    </citation>
    <scope>NUCLEOTIDE SEQUENCE</scope>
    <source>
        <strain evidence="2">CGMCC 1.15958</strain>
    </source>
</reference>
<dbReference type="Proteomes" id="UP000609064">
    <property type="component" value="Unassembled WGS sequence"/>
</dbReference>
<dbReference type="InterPro" id="IPR051606">
    <property type="entry name" value="Polyketide_Oxido-like"/>
</dbReference>
<comment type="caution">
    <text evidence="2">The sequence shown here is derived from an EMBL/GenBank/DDBJ whole genome shotgun (WGS) entry which is preliminary data.</text>
</comment>
<proteinExistence type="predicted"/>
<gene>
    <name evidence="2" type="ORF">GCM10011514_15230</name>
</gene>
<name>A0A917DM81_9BACT</name>